<proteinExistence type="predicted"/>
<evidence type="ECO:0000256" key="1">
    <source>
        <dbReference type="SAM" id="MobiDB-lite"/>
    </source>
</evidence>
<sequence length="437" mass="48808">MPKSLVFVLAWDSMQATNLVFSSITGTQFTHLTVQAMLLPSTFRPELPTHLRDAMVARCCTSARRLNIVAVVRLPRNHDEIANPWKDVWQAWFSDSKRTSSRVSRTASNVSKSSAFLRAVHWRKFVRAVIKRIFARFMHMRHRSVPQPARSLPSPAFAVSLFLAHCDSRAPPTLPPVDPGSPALSVLKLDNPFGTGSPVIRLVTISENTIEPPVNESRGPSPESRSRALRSSLLDYVPQGPVLRGIPTPTAEPLMLFMRPGTKGDYSSHWPGHVEDAYWPGYYSSQQRDSSMAGTPYVTPPPPYRHGSGPPNYASPSPPLGFITHDQGSSRRSEDMVPRSLHPEPTMLRPAEDRRRPNHDSIFERNRVDYEEHSAWPPQASPRSSHFQQLERSRSYPPAWIFGVSSSAARLAVNQDATVLRWSDEKSAETTSPDSLG</sequence>
<keyword evidence="3" id="KW-1185">Reference proteome</keyword>
<feature type="compositionally biased region" description="Basic and acidic residues" evidence="1">
    <location>
        <begin position="350"/>
        <end position="374"/>
    </location>
</feature>
<feature type="compositionally biased region" description="Basic and acidic residues" evidence="1">
    <location>
        <begin position="328"/>
        <end position="337"/>
    </location>
</feature>
<organism evidence="2 3">
    <name type="scientific">Pterulicium gracile</name>
    <dbReference type="NCBI Taxonomy" id="1884261"/>
    <lineage>
        <taxon>Eukaryota</taxon>
        <taxon>Fungi</taxon>
        <taxon>Dikarya</taxon>
        <taxon>Basidiomycota</taxon>
        <taxon>Agaricomycotina</taxon>
        <taxon>Agaricomycetes</taxon>
        <taxon>Agaricomycetidae</taxon>
        <taxon>Agaricales</taxon>
        <taxon>Pleurotineae</taxon>
        <taxon>Pterulaceae</taxon>
        <taxon>Pterulicium</taxon>
    </lineage>
</organism>
<dbReference type="AlphaFoldDB" id="A0A5C3Q631"/>
<gene>
    <name evidence="2" type="ORF">BDV98DRAFT_640474</name>
</gene>
<dbReference type="EMBL" id="ML178873">
    <property type="protein sequence ID" value="TFK95830.1"/>
    <property type="molecule type" value="Genomic_DNA"/>
</dbReference>
<evidence type="ECO:0000313" key="3">
    <source>
        <dbReference type="Proteomes" id="UP000305067"/>
    </source>
</evidence>
<accession>A0A5C3Q631</accession>
<name>A0A5C3Q631_9AGAR</name>
<dbReference type="Proteomes" id="UP000305067">
    <property type="component" value="Unassembled WGS sequence"/>
</dbReference>
<evidence type="ECO:0000313" key="2">
    <source>
        <dbReference type="EMBL" id="TFK95830.1"/>
    </source>
</evidence>
<feature type="region of interest" description="Disordered" evidence="1">
    <location>
        <begin position="289"/>
        <end position="390"/>
    </location>
</feature>
<reference evidence="2 3" key="1">
    <citation type="journal article" date="2019" name="Nat. Ecol. Evol.">
        <title>Megaphylogeny resolves global patterns of mushroom evolution.</title>
        <authorList>
            <person name="Varga T."/>
            <person name="Krizsan K."/>
            <person name="Foldi C."/>
            <person name="Dima B."/>
            <person name="Sanchez-Garcia M."/>
            <person name="Sanchez-Ramirez S."/>
            <person name="Szollosi G.J."/>
            <person name="Szarkandi J.G."/>
            <person name="Papp V."/>
            <person name="Albert L."/>
            <person name="Andreopoulos W."/>
            <person name="Angelini C."/>
            <person name="Antonin V."/>
            <person name="Barry K.W."/>
            <person name="Bougher N.L."/>
            <person name="Buchanan P."/>
            <person name="Buyck B."/>
            <person name="Bense V."/>
            <person name="Catcheside P."/>
            <person name="Chovatia M."/>
            <person name="Cooper J."/>
            <person name="Damon W."/>
            <person name="Desjardin D."/>
            <person name="Finy P."/>
            <person name="Geml J."/>
            <person name="Haridas S."/>
            <person name="Hughes K."/>
            <person name="Justo A."/>
            <person name="Karasinski D."/>
            <person name="Kautmanova I."/>
            <person name="Kiss B."/>
            <person name="Kocsube S."/>
            <person name="Kotiranta H."/>
            <person name="LaButti K.M."/>
            <person name="Lechner B.E."/>
            <person name="Liimatainen K."/>
            <person name="Lipzen A."/>
            <person name="Lukacs Z."/>
            <person name="Mihaltcheva S."/>
            <person name="Morgado L.N."/>
            <person name="Niskanen T."/>
            <person name="Noordeloos M.E."/>
            <person name="Ohm R.A."/>
            <person name="Ortiz-Santana B."/>
            <person name="Ovrebo C."/>
            <person name="Racz N."/>
            <person name="Riley R."/>
            <person name="Savchenko A."/>
            <person name="Shiryaev A."/>
            <person name="Soop K."/>
            <person name="Spirin V."/>
            <person name="Szebenyi C."/>
            <person name="Tomsovsky M."/>
            <person name="Tulloss R.E."/>
            <person name="Uehling J."/>
            <person name="Grigoriev I.V."/>
            <person name="Vagvolgyi C."/>
            <person name="Papp T."/>
            <person name="Martin F.M."/>
            <person name="Miettinen O."/>
            <person name="Hibbett D.S."/>
            <person name="Nagy L.G."/>
        </authorList>
    </citation>
    <scope>NUCLEOTIDE SEQUENCE [LARGE SCALE GENOMIC DNA]</scope>
    <source>
        <strain evidence="2 3">CBS 309.79</strain>
    </source>
</reference>
<protein>
    <submittedName>
        <fullName evidence="2">Uncharacterized protein</fullName>
    </submittedName>
</protein>